<dbReference type="InterPro" id="IPR009003">
    <property type="entry name" value="Peptidase_S1_PA"/>
</dbReference>
<dbReference type="SMART" id="SM00020">
    <property type="entry name" value="Tryp_SPc"/>
    <property type="match status" value="1"/>
</dbReference>
<comment type="caution">
    <text evidence="3">Lacks conserved residue(s) required for the propagation of feature annotation.</text>
</comment>
<reference evidence="7 8" key="1">
    <citation type="submission" date="2020-11" db="EMBL/GenBank/DDBJ databases">
        <authorList>
            <person name="Wallbank WR R."/>
            <person name="Pardo Diaz C."/>
            <person name="Kozak K."/>
            <person name="Martin S."/>
            <person name="Jiggins C."/>
            <person name="Moest M."/>
            <person name="Warren A I."/>
            <person name="Generalovic N T."/>
            <person name="Byers J.R.P. K."/>
            <person name="Montejo-Kovacevich G."/>
            <person name="Yen C E."/>
        </authorList>
    </citation>
    <scope>NUCLEOTIDE SEQUENCE [LARGE SCALE GENOMIC DNA]</scope>
</reference>
<dbReference type="PROSITE" id="PS01180">
    <property type="entry name" value="CUB"/>
    <property type="match status" value="1"/>
</dbReference>
<dbReference type="InterPro" id="IPR051487">
    <property type="entry name" value="Ser/Thr_Proteases_Immune/Dev"/>
</dbReference>
<evidence type="ECO:0000256" key="2">
    <source>
        <dbReference type="ARBA" id="ARBA00024195"/>
    </source>
</evidence>
<dbReference type="Gene3D" id="2.40.10.10">
    <property type="entry name" value="Trypsin-like serine proteases"/>
    <property type="match status" value="1"/>
</dbReference>
<dbReference type="Pfam" id="PF00431">
    <property type="entry name" value="CUB"/>
    <property type="match status" value="1"/>
</dbReference>
<dbReference type="OrthoDB" id="6380398at2759"/>
<dbReference type="SMART" id="SM00042">
    <property type="entry name" value="CUB"/>
    <property type="match status" value="1"/>
</dbReference>
<proteinExistence type="inferred from homology"/>
<dbReference type="InterPro" id="IPR000859">
    <property type="entry name" value="CUB_dom"/>
</dbReference>
<evidence type="ECO:0000259" key="5">
    <source>
        <dbReference type="PROSITE" id="PS01180"/>
    </source>
</evidence>
<feature type="chain" id="PRO_5031179237" description="Venom serine protease 34" evidence="4">
    <location>
        <begin position="22"/>
        <end position="402"/>
    </location>
</feature>
<evidence type="ECO:0000256" key="1">
    <source>
        <dbReference type="ARBA" id="ARBA00023157"/>
    </source>
</evidence>
<dbReference type="Gene3D" id="2.60.120.290">
    <property type="entry name" value="Spermadhesin, CUB domain"/>
    <property type="match status" value="1"/>
</dbReference>
<keyword evidence="1" id="KW-1015">Disulfide bond</keyword>
<dbReference type="SUPFAM" id="SSF50494">
    <property type="entry name" value="Trypsin-like serine proteases"/>
    <property type="match status" value="1"/>
</dbReference>
<dbReference type="Pfam" id="PF00089">
    <property type="entry name" value="Trypsin"/>
    <property type="match status" value="1"/>
</dbReference>
<keyword evidence="4" id="KW-0732">Signal</keyword>
<dbReference type="CDD" id="cd00190">
    <property type="entry name" value="Tryp_SPc"/>
    <property type="match status" value="1"/>
</dbReference>
<dbReference type="InterPro" id="IPR035914">
    <property type="entry name" value="Sperma_CUB_dom_sf"/>
</dbReference>
<dbReference type="PANTHER" id="PTHR24256">
    <property type="entry name" value="TRYPTASE-RELATED"/>
    <property type="match status" value="1"/>
</dbReference>
<dbReference type="GO" id="GO:0004252">
    <property type="term" value="F:serine-type endopeptidase activity"/>
    <property type="evidence" value="ECO:0007669"/>
    <property type="project" value="InterPro"/>
</dbReference>
<dbReference type="InParanoid" id="A0A7R8UYI0"/>
<evidence type="ECO:0000256" key="4">
    <source>
        <dbReference type="SAM" id="SignalP"/>
    </source>
</evidence>
<evidence type="ECO:0000313" key="7">
    <source>
        <dbReference type="EMBL" id="CAD7089362.1"/>
    </source>
</evidence>
<dbReference type="Proteomes" id="UP000594454">
    <property type="component" value="Chromosome 4"/>
</dbReference>
<dbReference type="PRINTS" id="PR00722">
    <property type="entry name" value="CHYMOTRYPSIN"/>
</dbReference>
<evidence type="ECO:0000259" key="6">
    <source>
        <dbReference type="PROSITE" id="PS50240"/>
    </source>
</evidence>
<dbReference type="InterPro" id="IPR001314">
    <property type="entry name" value="Peptidase_S1A"/>
</dbReference>
<dbReference type="InterPro" id="IPR001254">
    <property type="entry name" value="Trypsin_dom"/>
</dbReference>
<gene>
    <name evidence="7" type="ORF">HERILL_LOCUS11917</name>
</gene>
<name>A0A7R8UYI0_HERIL</name>
<protein>
    <recommendedName>
        <fullName evidence="9">Venom serine protease 34</fullName>
    </recommendedName>
</protein>
<dbReference type="EMBL" id="LR899012">
    <property type="protein sequence ID" value="CAD7089362.1"/>
    <property type="molecule type" value="Genomic_DNA"/>
</dbReference>
<dbReference type="FunCoup" id="A0A7R8UYI0">
    <property type="interactions" value="1"/>
</dbReference>
<dbReference type="PROSITE" id="PS50240">
    <property type="entry name" value="TRYPSIN_DOM"/>
    <property type="match status" value="1"/>
</dbReference>
<dbReference type="SUPFAM" id="SSF49854">
    <property type="entry name" value="Spermadhesin, CUB domain"/>
    <property type="match status" value="1"/>
</dbReference>
<feature type="domain" description="Peptidase S1" evidence="6">
    <location>
        <begin position="165"/>
        <end position="396"/>
    </location>
</feature>
<evidence type="ECO:0000313" key="8">
    <source>
        <dbReference type="Proteomes" id="UP000594454"/>
    </source>
</evidence>
<dbReference type="GO" id="GO:0006508">
    <property type="term" value="P:proteolysis"/>
    <property type="evidence" value="ECO:0007669"/>
    <property type="project" value="InterPro"/>
</dbReference>
<dbReference type="CDD" id="cd00041">
    <property type="entry name" value="CUB"/>
    <property type="match status" value="1"/>
</dbReference>
<feature type="signal peptide" evidence="4">
    <location>
        <begin position="1"/>
        <end position="21"/>
    </location>
</feature>
<accession>A0A7R8UYI0</accession>
<organism evidence="7 8">
    <name type="scientific">Hermetia illucens</name>
    <name type="common">Black soldier fly</name>
    <dbReference type="NCBI Taxonomy" id="343691"/>
    <lineage>
        <taxon>Eukaryota</taxon>
        <taxon>Metazoa</taxon>
        <taxon>Ecdysozoa</taxon>
        <taxon>Arthropoda</taxon>
        <taxon>Hexapoda</taxon>
        <taxon>Insecta</taxon>
        <taxon>Pterygota</taxon>
        <taxon>Neoptera</taxon>
        <taxon>Endopterygota</taxon>
        <taxon>Diptera</taxon>
        <taxon>Brachycera</taxon>
        <taxon>Stratiomyomorpha</taxon>
        <taxon>Stratiomyidae</taxon>
        <taxon>Hermetiinae</taxon>
        <taxon>Hermetia</taxon>
    </lineage>
</organism>
<dbReference type="InterPro" id="IPR043504">
    <property type="entry name" value="Peptidase_S1_PA_chymotrypsin"/>
</dbReference>
<sequence length="402" mass="45218">METMFFIKCLGYFLFWNLAASNEIQTHGEWFEYCDHLVPLGPDRSIYINSPRYPKRYTPNSSCRYTITAPLDYEINLQCNIDFDKGPVNCTTEYFYISIEGHRDLHHGQYFCGKGYIQRKSYFRSLVMAYTSSSENAGGSFSCVLETQPQACECGWTIFKDTNKFNRGEEVESHEYPMLAGLVNLNSGRLFCGGTIISHRYVMTAASCFTVYTTSKDVLVRVGEQNLNRDNETPTGGTHSVTSITLHPMYNAEKRINDIALVMTRTNIEWSLDVGPACLPFYFSFNPFTESKAEMIGWGTTKFMGPPADVVRKVSVNVTTNNYCKSVYSDLDDSQICTYSPPKDACLFDAGTPLLVGDERLYAIGVTGITSSCGLFIPSVHTRVTSHLNWISLVVGQGLCWK</sequence>
<dbReference type="FunFam" id="2.40.10.10:FF:000068">
    <property type="entry name" value="transmembrane protease serine 2"/>
    <property type="match status" value="1"/>
</dbReference>
<evidence type="ECO:0000256" key="3">
    <source>
        <dbReference type="PROSITE-ProRule" id="PRU00059"/>
    </source>
</evidence>
<keyword evidence="8" id="KW-1185">Reference proteome</keyword>
<evidence type="ECO:0008006" key="9">
    <source>
        <dbReference type="Google" id="ProtNLM"/>
    </source>
</evidence>
<feature type="domain" description="CUB" evidence="5">
    <location>
        <begin position="34"/>
        <end position="148"/>
    </location>
</feature>
<comment type="similarity">
    <text evidence="2">Belongs to the peptidase S1 family. CLIP subfamily.</text>
</comment>
<dbReference type="AlphaFoldDB" id="A0A7R8UYI0"/>